<feature type="transmembrane region" description="Helical" evidence="5">
    <location>
        <begin position="286"/>
        <end position="307"/>
    </location>
</feature>
<evidence type="ECO:0000259" key="6">
    <source>
        <dbReference type="Pfam" id="PF00520"/>
    </source>
</evidence>
<dbReference type="PANTHER" id="PTHR10217:SF435">
    <property type="entry name" value="POTASSIUM VOLTAGE-GATED CHANNEL PROTEIN EAG"/>
    <property type="match status" value="1"/>
</dbReference>
<dbReference type="Proteomes" id="UP000789595">
    <property type="component" value="Unassembled WGS sequence"/>
</dbReference>
<dbReference type="GO" id="GO:0042391">
    <property type="term" value="P:regulation of membrane potential"/>
    <property type="evidence" value="ECO:0007669"/>
    <property type="project" value="TreeGrafter"/>
</dbReference>
<dbReference type="GO" id="GO:0005249">
    <property type="term" value="F:voltage-gated potassium channel activity"/>
    <property type="evidence" value="ECO:0007669"/>
    <property type="project" value="InterPro"/>
</dbReference>
<dbReference type="OrthoDB" id="432483at2759"/>
<dbReference type="GO" id="GO:0005886">
    <property type="term" value="C:plasma membrane"/>
    <property type="evidence" value="ECO:0007669"/>
    <property type="project" value="TreeGrafter"/>
</dbReference>
<dbReference type="Pfam" id="PF00520">
    <property type="entry name" value="Ion_trans"/>
    <property type="match status" value="1"/>
</dbReference>
<evidence type="ECO:0000256" key="5">
    <source>
        <dbReference type="SAM" id="Phobius"/>
    </source>
</evidence>
<dbReference type="InterPro" id="IPR050818">
    <property type="entry name" value="KCNH_animal-type"/>
</dbReference>
<keyword evidence="2 5" id="KW-0812">Transmembrane</keyword>
<feature type="transmembrane region" description="Helical" evidence="5">
    <location>
        <begin position="313"/>
        <end position="341"/>
    </location>
</feature>
<dbReference type="Gene3D" id="1.10.287.70">
    <property type="match status" value="1"/>
</dbReference>
<gene>
    <name evidence="7" type="ORF">PECAL_4P10530</name>
</gene>
<proteinExistence type="predicted"/>
<keyword evidence="8" id="KW-1185">Reference proteome</keyword>
<evidence type="ECO:0000313" key="8">
    <source>
        <dbReference type="Proteomes" id="UP000789595"/>
    </source>
</evidence>
<keyword evidence="4 5" id="KW-0472">Membrane</keyword>
<evidence type="ECO:0000256" key="3">
    <source>
        <dbReference type="ARBA" id="ARBA00022989"/>
    </source>
</evidence>
<keyword evidence="3 5" id="KW-1133">Transmembrane helix</keyword>
<sequence>MRGEFSGAATPNVKADGVEMESICVGAFASPTPKGGDDMPFSPRSEIECATEAAKSMAHTEAGNYTIAPDRSRAVQNWDVAICVALIYTALVTPAEVGFIHDRNKKTIQYYWAFFACTQIVNLVFIFDVGLQFFLHYQDAQGTWIRNHRRIIKHYLYGSFCIDFVSSIPYGALTLAFPAVGNAQALRLLRLLRLAKLLRIIRSSRLVNRYRADMSVSYGVVQLVGFVLLAVLFCHWMACVWGFVGHFQVSNSEDFPHNSWMGAFEGNDVEGNPWYKWNIRNPKHQYVIALYFSIMTLTTVGYGDVLATTIPEYALMVIIMFVGGFMWAYIIGAVCAVTATLDIKKIEHQQLYDQINSMLVDMSIDRSTAARVRSFMFQSEEMERRDAYSELVEFLSPELQGLMCDEISARTLGKVNYFVSRTNRFRFAIYKALTRRLYVPQELIHEDRLLIIANQGVVGSDGRIYTRGMALNTDFFLQCDEIREAGTLITRALNYVELELLSRRDFALIVRQFPAERPYITAFRVFYALRRRVARGDLLEAPSTGSGETDFGACFDAVRRDPLAIVGCPEDFRDNAALVHEALKRDASLIRYASARLRGDARFVRRAITAAGAGWPESVLPHVSEDLRGLLTTVCGDDSLL</sequence>
<protein>
    <recommendedName>
        <fullName evidence="6">Ion transport domain-containing protein</fullName>
    </recommendedName>
</protein>
<feature type="transmembrane region" description="Helical" evidence="5">
    <location>
        <begin position="155"/>
        <end position="180"/>
    </location>
</feature>
<dbReference type="EMBL" id="CAKKNE010000004">
    <property type="protein sequence ID" value="CAH0373813.1"/>
    <property type="molecule type" value="Genomic_DNA"/>
</dbReference>
<dbReference type="InterPro" id="IPR005821">
    <property type="entry name" value="Ion_trans_dom"/>
</dbReference>
<dbReference type="PANTHER" id="PTHR10217">
    <property type="entry name" value="VOLTAGE AND LIGAND GATED POTASSIUM CHANNEL"/>
    <property type="match status" value="1"/>
</dbReference>
<reference evidence="7" key="1">
    <citation type="submission" date="2021-11" db="EMBL/GenBank/DDBJ databases">
        <authorList>
            <consortium name="Genoscope - CEA"/>
            <person name="William W."/>
        </authorList>
    </citation>
    <scope>NUCLEOTIDE SEQUENCE</scope>
</reference>
<comment type="subcellular location">
    <subcellularLocation>
        <location evidence="1">Membrane</location>
        <topology evidence="1">Multi-pass membrane protein</topology>
    </subcellularLocation>
</comment>
<feature type="transmembrane region" description="Helical" evidence="5">
    <location>
        <begin position="80"/>
        <end position="100"/>
    </location>
</feature>
<evidence type="ECO:0000313" key="7">
    <source>
        <dbReference type="EMBL" id="CAH0373813.1"/>
    </source>
</evidence>
<evidence type="ECO:0000256" key="1">
    <source>
        <dbReference type="ARBA" id="ARBA00004141"/>
    </source>
</evidence>
<name>A0A8J2SJ18_9STRA</name>
<feature type="transmembrane region" description="Helical" evidence="5">
    <location>
        <begin position="220"/>
        <end position="244"/>
    </location>
</feature>
<feature type="transmembrane region" description="Helical" evidence="5">
    <location>
        <begin position="112"/>
        <end position="135"/>
    </location>
</feature>
<evidence type="ECO:0000256" key="2">
    <source>
        <dbReference type="ARBA" id="ARBA00022692"/>
    </source>
</evidence>
<organism evidence="7 8">
    <name type="scientific">Pelagomonas calceolata</name>
    <dbReference type="NCBI Taxonomy" id="35677"/>
    <lineage>
        <taxon>Eukaryota</taxon>
        <taxon>Sar</taxon>
        <taxon>Stramenopiles</taxon>
        <taxon>Ochrophyta</taxon>
        <taxon>Pelagophyceae</taxon>
        <taxon>Pelagomonadales</taxon>
        <taxon>Pelagomonadaceae</taxon>
        <taxon>Pelagomonas</taxon>
    </lineage>
</organism>
<evidence type="ECO:0000256" key="4">
    <source>
        <dbReference type="ARBA" id="ARBA00023136"/>
    </source>
</evidence>
<dbReference type="SUPFAM" id="SSF81324">
    <property type="entry name" value="Voltage-gated potassium channels"/>
    <property type="match status" value="1"/>
</dbReference>
<comment type="caution">
    <text evidence="7">The sequence shown here is derived from an EMBL/GenBank/DDBJ whole genome shotgun (WGS) entry which is preliminary data.</text>
</comment>
<dbReference type="PRINTS" id="PR01463">
    <property type="entry name" value="EAGCHANLFMLY"/>
</dbReference>
<feature type="domain" description="Ion transport" evidence="6">
    <location>
        <begin position="77"/>
        <end position="334"/>
    </location>
</feature>
<accession>A0A8J2SJ18</accession>
<dbReference type="InterPro" id="IPR003938">
    <property type="entry name" value="K_chnl_volt-dep_EAG/ELK/ERG"/>
</dbReference>
<dbReference type="AlphaFoldDB" id="A0A8J2SJ18"/>